<dbReference type="InterPro" id="IPR013783">
    <property type="entry name" value="Ig-like_fold"/>
</dbReference>
<dbReference type="Gene3D" id="2.60.40.4070">
    <property type="match status" value="1"/>
</dbReference>
<sequence>MILNRKFFLILFLIIFFSEKDLFGQDLFDFDESLSSVIKQSTASNIGVADINNDGINDLVVSGFDDQNEGGLFLDIYNVTTEGAIDTFQLDIVSSLFGYIREDYFSYYIGGNGGLDLGDFDNDGLVDILLHGAENLFLSKNLGSSVSTNNYLPSYVRESLVNSSAQWGDINLDGNLDIFWAGIKVYQNKPYITNKLLLNIGDDFEFETMVMPDLHNGAVAWSDIDLDGDLDLLISGESVNTRSGSTRLYKNDPLGRLAEDTNQEIMALKATAICFSDLDQDSDPDLVLSGWDPIEQNLKTVVYVNEPTGTFRLADQQINFGTVFGTIEAIDVNLDGWKDLAISGGTEHTIVEDSYYDLTNIQTTSQGDTLSADTVWYYEYRDSVSALGGKIYLNEASNTISFNESQTFNGTRTISFSDINQDNIPDLVCSGTTEIGERDSAFVAVYINTIEGTNSEPDPPEVLESFAISNRAIFNWGSGSDNVDPDQSLQYNLKIGTSSGASDLLSSGTSFNSPNIGPRLIREFTNIPWGTYYWSVQTVDASGIVSSWSQENELFIPRIVNSTQSLPGYSFGVSRWSDINDDDLLDISISGNLFSGSSLTQIFMNQDGLLEPSAYSGSIKNTYGGHISFADYTNDGKLDISLSGFHTSDWNDTYPATFFYKLTDNGYAWDGQAGLQYYAAGYEAGYLGGYNNHDWGDYDNDGDLDLAIGGVSYYGQIILGIYNNHGGILSLDTTQTNLVPGYPMQTKWSDINNDGHVDLFTSSGQFIQSYLNDGNGIMLQSEDHFIALGIVAGGVSIADFNSDGYDDFVLAGQRPDNGSLITHIYKNNNGDGFILHQELQGASYGGLDWGDYDNDGDLDFIGSGTTTVINSSDTLSFPVSNVYQQNSAGNFVADTSLYMLDSVGFSSIQWGDYDNDGDLDLLMNGELANKDLITKVYENLESVNNANVGPSRPVMLLDSVSVDTVRLSWNNSVDLENPLGAGKTPTAGIRYQLQMGGDQNYNLYANTHSIISGKYGTGTMGTLAKNNRLIKSIPEGRYQWRVRAMDYGLGVSAWSDWDYFYIDQTAPVVETIQANYGVSGQIILVVNFAEEFEMDNDTPTADPYVYATHPDMDDINEDGVSDTLLAVKQSYSADVWTGLLTLPERYVGKAIKIHVSNATDMRGNTMVSASFFKTPEKIISQAGGTVISSDGNVSVLFPQNAVSEDISVSISLLNTSDTLDSNAISNYYTITPSEIQLNKPTILRIAVPSQFADLTGNNYNPYIGHINISTGAISPLGGSIISVNNKPYIQSQLSELGVYGAFRSDSTINVDSLDIEKIICQPRIFSPAGSVFEFPHTNILFDLTETDNVTARIFNLSGKIKRTLKPEQKLGPGNNIIVWDGKDADGSVVPSGLYIVTLESSSSMLKTTVGVLNR</sequence>
<dbReference type="PANTHER" id="PTHR46580">
    <property type="entry name" value="SENSOR KINASE-RELATED"/>
    <property type="match status" value="1"/>
</dbReference>
<keyword evidence="1" id="KW-0732">Signal</keyword>
<dbReference type="Pfam" id="PF13517">
    <property type="entry name" value="FG-GAP_3"/>
    <property type="match status" value="1"/>
</dbReference>
<reference evidence="2" key="1">
    <citation type="submission" date="2018-05" db="EMBL/GenBank/DDBJ databases">
        <authorList>
            <person name="Lanie J.A."/>
            <person name="Ng W.-L."/>
            <person name="Kazmierczak K.M."/>
            <person name="Andrzejewski T.M."/>
            <person name="Davidsen T.M."/>
            <person name="Wayne K.J."/>
            <person name="Tettelin H."/>
            <person name="Glass J.I."/>
            <person name="Rusch D."/>
            <person name="Podicherti R."/>
            <person name="Tsui H.-C.T."/>
            <person name="Winkler M.E."/>
        </authorList>
    </citation>
    <scope>NUCLEOTIDE SEQUENCE</scope>
</reference>
<name>A0A381NI00_9ZZZZ</name>
<organism evidence="2">
    <name type="scientific">marine metagenome</name>
    <dbReference type="NCBI Taxonomy" id="408172"/>
    <lineage>
        <taxon>unclassified sequences</taxon>
        <taxon>metagenomes</taxon>
        <taxon>ecological metagenomes</taxon>
    </lineage>
</organism>
<evidence type="ECO:0000256" key="1">
    <source>
        <dbReference type="ARBA" id="ARBA00022729"/>
    </source>
</evidence>
<proteinExistence type="predicted"/>
<evidence type="ECO:0000313" key="2">
    <source>
        <dbReference type="EMBL" id="SUZ54157.1"/>
    </source>
</evidence>
<dbReference type="Gene3D" id="2.130.10.130">
    <property type="entry name" value="Integrin alpha, N-terminal"/>
    <property type="match status" value="1"/>
</dbReference>
<dbReference type="Gene3D" id="2.60.40.10">
    <property type="entry name" value="Immunoglobulins"/>
    <property type="match status" value="2"/>
</dbReference>
<dbReference type="InterPro" id="IPR028994">
    <property type="entry name" value="Integrin_alpha_N"/>
</dbReference>
<dbReference type="EMBL" id="UINC01000371">
    <property type="protein sequence ID" value="SUZ54157.1"/>
    <property type="molecule type" value="Genomic_DNA"/>
</dbReference>
<dbReference type="Gene3D" id="2.60.220.30">
    <property type="match status" value="1"/>
</dbReference>
<dbReference type="InterPro" id="IPR013517">
    <property type="entry name" value="FG-GAP"/>
</dbReference>
<gene>
    <name evidence="2" type="ORF">METZ01_LOCUS7011</name>
</gene>
<evidence type="ECO:0008006" key="3">
    <source>
        <dbReference type="Google" id="ProtNLM"/>
    </source>
</evidence>
<dbReference type="SUPFAM" id="SSF69318">
    <property type="entry name" value="Integrin alpha N-terminal domain"/>
    <property type="match status" value="3"/>
</dbReference>
<accession>A0A381NI00</accession>
<protein>
    <recommendedName>
        <fullName evidence="3">FlgD Ig-like domain-containing protein</fullName>
    </recommendedName>
</protein>